<evidence type="ECO:0008006" key="3">
    <source>
        <dbReference type="Google" id="ProtNLM"/>
    </source>
</evidence>
<dbReference type="AlphaFoldDB" id="A0A7C3MA37"/>
<sequence>MSFRLRIDESVASDHVVCWGISVALLKTSLFGSTPEERKRRIEEKISQAVEELGLEKLADEFSISMLSAWVRYYVFRIDAAGKTFVLNVLSPNSPVRSFKEVLDPLKTLFEKFKENIAVPLAYTDEFMLQEWINGTPLSELRDGDVMKNDDESKKIIEESIYQTARLLYRLWREGYSYSPWEDYEAMYCKGKIVLLDVTRFERRPSNWSFVQYYYGAPFCPPDVLRDPTNPVNRLYFRGTSERDYFGVERKRYEELFLKGVMDECDCEDEFLDATVYSRPLTKARTFFPSTE</sequence>
<evidence type="ECO:0000313" key="1">
    <source>
        <dbReference type="EMBL" id="HET21434.1"/>
    </source>
</evidence>
<name>A0A7C3MA37_ARCFL</name>
<reference evidence="2" key="1">
    <citation type="journal article" date="2020" name="mSystems">
        <title>Genome- and Community-Level Interaction Insights into Carbon Utilization and Element Cycling Functions of Hydrothermarchaeota in Hydrothermal Sediment.</title>
        <authorList>
            <person name="Zhou Z."/>
            <person name="Liu Y."/>
            <person name="Xu W."/>
            <person name="Pan J."/>
            <person name="Luo Z.H."/>
            <person name="Li M."/>
        </authorList>
    </citation>
    <scope>NUCLEOTIDE SEQUENCE [LARGE SCALE GENOMIC DNA]</scope>
    <source>
        <strain evidence="1">SpSt-12</strain>
        <strain evidence="2">SpSt-87</strain>
    </source>
</reference>
<dbReference type="EMBL" id="DSCQ01000065">
    <property type="protein sequence ID" value="HET21434.1"/>
    <property type="molecule type" value="Genomic_DNA"/>
</dbReference>
<comment type="caution">
    <text evidence="2">The sequence shown here is derived from an EMBL/GenBank/DDBJ whole genome shotgun (WGS) entry which is preliminary data.</text>
</comment>
<protein>
    <recommendedName>
        <fullName evidence="3">Aminoglycoside phosphotransferase domain-containing protein</fullName>
    </recommendedName>
</protein>
<dbReference type="EMBL" id="DTLB01000005">
    <property type="protein sequence ID" value="HFW31519.1"/>
    <property type="molecule type" value="Genomic_DNA"/>
</dbReference>
<dbReference type="SUPFAM" id="SSF56112">
    <property type="entry name" value="Protein kinase-like (PK-like)"/>
    <property type="match status" value="1"/>
</dbReference>
<proteinExistence type="predicted"/>
<evidence type="ECO:0000313" key="2">
    <source>
        <dbReference type="EMBL" id="HFW31519.1"/>
    </source>
</evidence>
<dbReference type="InterPro" id="IPR011009">
    <property type="entry name" value="Kinase-like_dom_sf"/>
</dbReference>
<organism evidence="2">
    <name type="scientific">Archaeoglobus fulgidus</name>
    <dbReference type="NCBI Taxonomy" id="2234"/>
    <lineage>
        <taxon>Archaea</taxon>
        <taxon>Methanobacteriati</taxon>
        <taxon>Methanobacteriota</taxon>
        <taxon>Archaeoglobi</taxon>
        <taxon>Archaeoglobales</taxon>
        <taxon>Archaeoglobaceae</taxon>
        <taxon>Archaeoglobus</taxon>
    </lineage>
</organism>
<accession>A0A7C3MA37</accession>
<gene>
    <name evidence="1" type="ORF">ENN70_05000</name>
    <name evidence="2" type="ORF">ENW66_00990</name>
</gene>